<dbReference type="EMBL" id="LAHD01000029">
    <property type="protein sequence ID" value="PHK04125.1"/>
    <property type="molecule type" value="Genomic_DNA"/>
</dbReference>
<proteinExistence type="predicted"/>
<dbReference type="InterPro" id="IPR016181">
    <property type="entry name" value="Acyl_CoA_acyltransferase"/>
</dbReference>
<dbReference type="AlphaFoldDB" id="A0A9Q5ZD71"/>
<dbReference type="PROSITE" id="PS51186">
    <property type="entry name" value="GNAT"/>
    <property type="match status" value="1"/>
</dbReference>
<evidence type="ECO:0000313" key="3">
    <source>
        <dbReference type="Proteomes" id="UP000222310"/>
    </source>
</evidence>
<accession>A0A9Q5ZD71</accession>
<comment type="caution">
    <text evidence="2">The sequence shown here is derived from an EMBL/GenBank/DDBJ whole genome shotgun (WGS) entry which is preliminary data.</text>
</comment>
<gene>
    <name evidence="2" type="ORF">VF08_12620</name>
</gene>
<dbReference type="Pfam" id="PF13302">
    <property type="entry name" value="Acetyltransf_3"/>
    <property type="match status" value="1"/>
</dbReference>
<dbReference type="InterPro" id="IPR051531">
    <property type="entry name" value="N-acetyltransferase"/>
</dbReference>
<sequence>METEYMIIETNRLLMRELIEADWQAVFTYQSNPLYLLYSHWTHRTQNDVCQFLQMFINQQIEEPRTKFQLAVVVKQENILIGNCGIRINNSELREANIGYEINPHYWGQGYATEAGQAIVKFGFEELKMHRIWSWCVAENIASLRVLEKIGMHRETHLREKELIKGRWYDNFIYAILENEWKTSSMPDINS</sequence>
<reference evidence="2 3" key="1">
    <citation type="submission" date="2015-02" db="EMBL/GenBank/DDBJ databases">
        <title>Nostoc linckia genome annotation.</title>
        <authorList>
            <person name="Zhou Z."/>
        </authorList>
    </citation>
    <scope>NUCLEOTIDE SEQUENCE [LARGE SCALE GENOMIC DNA]</scope>
    <source>
        <strain evidence="3">z8</strain>
    </source>
</reference>
<feature type="domain" description="N-acetyltransferase" evidence="1">
    <location>
        <begin position="13"/>
        <end position="174"/>
    </location>
</feature>
<evidence type="ECO:0000313" key="2">
    <source>
        <dbReference type="EMBL" id="PHK04125.1"/>
    </source>
</evidence>
<dbReference type="GO" id="GO:0016747">
    <property type="term" value="F:acyltransferase activity, transferring groups other than amino-acyl groups"/>
    <property type="evidence" value="ECO:0007669"/>
    <property type="project" value="InterPro"/>
</dbReference>
<protein>
    <recommendedName>
        <fullName evidence="1">N-acetyltransferase domain-containing protein</fullName>
    </recommendedName>
</protein>
<dbReference type="SUPFAM" id="SSF55729">
    <property type="entry name" value="Acyl-CoA N-acyltransferases (Nat)"/>
    <property type="match status" value="1"/>
</dbReference>
<organism evidence="2 3">
    <name type="scientific">Nostoc linckia z8</name>
    <dbReference type="NCBI Taxonomy" id="1628746"/>
    <lineage>
        <taxon>Bacteria</taxon>
        <taxon>Bacillati</taxon>
        <taxon>Cyanobacteriota</taxon>
        <taxon>Cyanophyceae</taxon>
        <taxon>Nostocales</taxon>
        <taxon>Nostocaceae</taxon>
        <taxon>Nostoc</taxon>
    </lineage>
</organism>
<name>A0A9Q5ZD71_NOSLI</name>
<dbReference type="PANTHER" id="PTHR43792">
    <property type="entry name" value="GNAT FAMILY, PUTATIVE (AFU_ORTHOLOGUE AFUA_3G00765)-RELATED-RELATED"/>
    <property type="match status" value="1"/>
</dbReference>
<dbReference type="InterPro" id="IPR000182">
    <property type="entry name" value="GNAT_dom"/>
</dbReference>
<evidence type="ECO:0000259" key="1">
    <source>
        <dbReference type="PROSITE" id="PS51186"/>
    </source>
</evidence>
<dbReference type="Gene3D" id="3.40.630.30">
    <property type="match status" value="1"/>
</dbReference>
<dbReference type="Proteomes" id="UP000222310">
    <property type="component" value="Unassembled WGS sequence"/>
</dbReference>